<name>A0ABR9XQM0_9CHLB</name>
<organism evidence="10 11">
    <name type="scientific">Prosthecochloris ethylica</name>
    <dbReference type="NCBI Taxonomy" id="2743976"/>
    <lineage>
        <taxon>Bacteria</taxon>
        <taxon>Pseudomonadati</taxon>
        <taxon>Chlorobiota</taxon>
        <taxon>Chlorobiia</taxon>
        <taxon>Chlorobiales</taxon>
        <taxon>Chlorobiaceae</taxon>
        <taxon>Prosthecochloris</taxon>
    </lineage>
</organism>
<dbReference type="PANTHER" id="PTHR35579:SF3">
    <property type="entry name" value="CRISPR SYSTEM CMS ENDORIBONUCLEASE CSM3"/>
    <property type="match status" value="1"/>
</dbReference>
<evidence type="ECO:0000313" key="11">
    <source>
        <dbReference type="Proteomes" id="UP000619838"/>
    </source>
</evidence>
<comment type="caution">
    <text evidence="10">The sequence shown here is derived from an EMBL/GenBank/DDBJ whole genome shotgun (WGS) entry which is preliminary data.</text>
</comment>
<keyword evidence="7" id="KW-0051">Antiviral defense</keyword>
<evidence type="ECO:0000256" key="6">
    <source>
        <dbReference type="ARBA" id="ARBA00022884"/>
    </source>
</evidence>
<keyword evidence="5" id="KW-0378">Hydrolase</keyword>
<dbReference type="EMBL" id="JADGII010000004">
    <property type="protein sequence ID" value="MBF0636253.1"/>
    <property type="molecule type" value="Genomic_DNA"/>
</dbReference>
<gene>
    <name evidence="10" type="primary">csm3</name>
    <name evidence="10" type="ORF">INT08_03535</name>
</gene>
<evidence type="ECO:0000259" key="9">
    <source>
        <dbReference type="Pfam" id="PF03787"/>
    </source>
</evidence>
<dbReference type="Pfam" id="PF03787">
    <property type="entry name" value="RAMPs"/>
    <property type="match status" value="1"/>
</dbReference>
<dbReference type="InterPro" id="IPR013412">
    <property type="entry name" value="CRISPR-assoc_RAMP_Csm3"/>
</dbReference>
<proteinExistence type="inferred from homology"/>
<dbReference type="RefSeq" id="WP_175186735.1">
    <property type="nucleotide sequence ID" value="NZ_JABVZQ010000001.1"/>
</dbReference>
<evidence type="ECO:0000313" key="10">
    <source>
        <dbReference type="EMBL" id="MBF0636253.1"/>
    </source>
</evidence>
<keyword evidence="3" id="KW-0540">Nuclease</keyword>
<evidence type="ECO:0000256" key="1">
    <source>
        <dbReference type="ARBA" id="ARBA00006342"/>
    </source>
</evidence>
<dbReference type="Proteomes" id="UP000619838">
    <property type="component" value="Unassembled WGS sequence"/>
</dbReference>
<comment type="similarity">
    <text evidence="1">Belongs to the CRISPR-associated Csm3 family.</text>
</comment>
<reference evidence="10 11" key="1">
    <citation type="journal article" date="2020" name="Microorganisms">
        <title>Simultaneous Genome Sequencing of Prosthecochloris ethylica and Desulfuromonas acetoxidans within a Syntrophic Mixture Reveals Unique Pili and Protein Interactions.</title>
        <authorList>
            <person name="Kyndt J.A."/>
            <person name="Van Beeumen J.J."/>
            <person name="Meyer T.E."/>
        </authorList>
    </citation>
    <scope>NUCLEOTIDE SEQUENCE [LARGE SCALE GENOMIC DNA]</scope>
    <source>
        <strain evidence="10 11">N3</strain>
    </source>
</reference>
<dbReference type="InterPro" id="IPR005537">
    <property type="entry name" value="RAMP_III_fam"/>
</dbReference>
<evidence type="ECO:0000256" key="3">
    <source>
        <dbReference type="ARBA" id="ARBA00022722"/>
    </source>
</evidence>
<feature type="domain" description="CRISPR type III-associated protein" evidence="9">
    <location>
        <begin position="19"/>
        <end position="224"/>
    </location>
</feature>
<dbReference type="PANTHER" id="PTHR35579">
    <property type="entry name" value="CRISPR SYSTEM CMS ENDORIBONUCLEASE CSM3"/>
    <property type="match status" value="1"/>
</dbReference>
<accession>A0ABR9XQM0</accession>
<evidence type="ECO:0000256" key="4">
    <source>
        <dbReference type="ARBA" id="ARBA00022759"/>
    </source>
</evidence>
<sequence>MNDTQPKVQLLGHVTVSGEIEAVTGLHIGGTADAIDKGGIDHPVIKNPVTNEPYIPGSSLRGRMRSLLERKRAQQLSEMAEGIWMEIYTDETEENKEKAKKSEVCRVFGNAQTGLPSILLVRDALYTEDTKLKYIESGLPVTEAKIEIAVDRITAQALPRTIERVPAGARFAFSMVYRVQQDNNRPQAIKNVEEDLVNILGALEEIEKFDGLGGNTARGHGQVKFHLKPLHVVRYGGENEPSKIPHDEAAEMGFHAVSDLKAKVSDISFYSA</sequence>
<evidence type="ECO:0000256" key="2">
    <source>
        <dbReference type="ARBA" id="ARBA00022150"/>
    </source>
</evidence>
<keyword evidence="11" id="KW-1185">Reference proteome</keyword>
<protein>
    <recommendedName>
        <fullName evidence="2">CRISPR system Cms endoribonuclease Csm3</fullName>
    </recommendedName>
    <alternativeName>
        <fullName evidence="8">CRISPR type III A-associated RAMP protein Csm3</fullName>
    </alternativeName>
</protein>
<evidence type="ECO:0000256" key="5">
    <source>
        <dbReference type="ARBA" id="ARBA00022801"/>
    </source>
</evidence>
<dbReference type="InterPro" id="IPR052216">
    <property type="entry name" value="CRISPR_Csm3_endoribonuclease"/>
</dbReference>
<keyword evidence="4" id="KW-0255">Endonuclease</keyword>
<dbReference type="NCBIfam" id="TIGR02582">
    <property type="entry name" value="cas7_TM1809"/>
    <property type="match status" value="1"/>
</dbReference>
<keyword evidence="6" id="KW-0694">RNA-binding</keyword>
<evidence type="ECO:0000256" key="7">
    <source>
        <dbReference type="ARBA" id="ARBA00023118"/>
    </source>
</evidence>
<evidence type="ECO:0000256" key="8">
    <source>
        <dbReference type="ARBA" id="ARBA00033183"/>
    </source>
</evidence>